<dbReference type="InterPro" id="IPR016031">
    <property type="entry name" value="Trp_RNA-bd_attenuator-like_dom"/>
</dbReference>
<feature type="region of interest" description="Disordered" evidence="1">
    <location>
        <begin position="127"/>
        <end position="154"/>
    </location>
</feature>
<feature type="compositionally biased region" description="Low complexity" evidence="1">
    <location>
        <begin position="32"/>
        <end position="42"/>
    </location>
</feature>
<sequence length="174" mass="18272">MDADLVPGPVAAWPSRPAESSVFDRYSRVTSPQRPTVQTQPKTTKKPPPIAPGRFLLMAGEDGAAWLAATGRAEVDIDVFAVGSDLVCDGDWHALCGISGTGAILVRPDGHVAMRSVASTRCCTARSGHPAATSRPVGFSAIPSSGLDRSGPRGQREMIYKLTGNDLQELSDTA</sequence>
<dbReference type="Gene3D" id="3.40.30.120">
    <property type="match status" value="1"/>
</dbReference>
<dbReference type="EMBL" id="CP163440">
    <property type="protein sequence ID" value="XDQ62387.1"/>
    <property type="molecule type" value="Genomic_DNA"/>
</dbReference>
<proteinExistence type="predicted"/>
<accession>A0AB39S445</accession>
<dbReference type="SUPFAM" id="SSF51219">
    <property type="entry name" value="TRAP-like"/>
    <property type="match status" value="1"/>
</dbReference>
<gene>
    <name evidence="2" type="ORF">AB5J50_17065</name>
</gene>
<dbReference type="RefSeq" id="WP_369258969.1">
    <property type="nucleotide sequence ID" value="NZ_CP163440.1"/>
</dbReference>
<organism evidence="2">
    <name type="scientific">Streptomyces sp. R35</name>
    <dbReference type="NCBI Taxonomy" id="3238630"/>
    <lineage>
        <taxon>Bacteria</taxon>
        <taxon>Bacillati</taxon>
        <taxon>Actinomycetota</taxon>
        <taxon>Actinomycetes</taxon>
        <taxon>Kitasatosporales</taxon>
        <taxon>Streptomycetaceae</taxon>
        <taxon>Streptomyces</taxon>
    </lineage>
</organism>
<dbReference type="AlphaFoldDB" id="A0AB39S445"/>
<evidence type="ECO:0000256" key="1">
    <source>
        <dbReference type="SAM" id="MobiDB-lite"/>
    </source>
</evidence>
<reference evidence="2" key="1">
    <citation type="submission" date="2024-07" db="EMBL/GenBank/DDBJ databases">
        <authorList>
            <person name="Yu S.T."/>
        </authorList>
    </citation>
    <scope>NUCLEOTIDE SEQUENCE</scope>
    <source>
        <strain evidence="2">R35</strain>
    </source>
</reference>
<name>A0AB39S445_9ACTN</name>
<feature type="region of interest" description="Disordered" evidence="1">
    <location>
        <begin position="1"/>
        <end position="50"/>
    </location>
</feature>
<protein>
    <submittedName>
        <fullName evidence="2">Uncharacterized protein</fullName>
    </submittedName>
</protein>
<dbReference type="Pfam" id="PF21274">
    <property type="entry name" value="Rng_hyd_C"/>
    <property type="match status" value="1"/>
</dbReference>
<evidence type="ECO:0000313" key="2">
    <source>
        <dbReference type="EMBL" id="XDQ62387.1"/>
    </source>
</evidence>